<name>A0A919N4V4_9ACTN</name>
<dbReference type="GO" id="GO:0008703">
    <property type="term" value="F:5-amino-6-(5-phosphoribosylamino)uracil reductase activity"/>
    <property type="evidence" value="ECO:0007669"/>
    <property type="project" value="InterPro"/>
</dbReference>
<dbReference type="RefSeq" id="WP_203678210.1">
    <property type="nucleotide sequence ID" value="NZ_BOMW01000019.1"/>
</dbReference>
<dbReference type="Proteomes" id="UP000629619">
    <property type="component" value="Unassembled WGS sequence"/>
</dbReference>
<organism evidence="2 3">
    <name type="scientific">Actinoplanes siamensis</name>
    <dbReference type="NCBI Taxonomy" id="1223317"/>
    <lineage>
        <taxon>Bacteria</taxon>
        <taxon>Bacillati</taxon>
        <taxon>Actinomycetota</taxon>
        <taxon>Actinomycetes</taxon>
        <taxon>Micromonosporales</taxon>
        <taxon>Micromonosporaceae</taxon>
        <taxon>Actinoplanes</taxon>
    </lineage>
</organism>
<dbReference type="PANTHER" id="PTHR38011:SF11">
    <property type="entry name" value="2,5-DIAMINO-6-RIBOSYLAMINO-4(3H)-PYRIMIDINONE 5'-PHOSPHATE REDUCTASE"/>
    <property type="match status" value="1"/>
</dbReference>
<evidence type="ECO:0000313" key="2">
    <source>
        <dbReference type="EMBL" id="GIF04413.1"/>
    </source>
</evidence>
<protein>
    <submittedName>
        <fullName evidence="2">Pyrimidine reductase</fullName>
    </submittedName>
</protein>
<dbReference type="InterPro" id="IPR024072">
    <property type="entry name" value="DHFR-like_dom_sf"/>
</dbReference>
<gene>
    <name evidence="2" type="ORF">Asi03nite_19510</name>
</gene>
<feature type="domain" description="Bacterial bifunctional deaminase-reductase C-terminal" evidence="1">
    <location>
        <begin position="84"/>
        <end position="146"/>
    </location>
</feature>
<keyword evidence="3" id="KW-1185">Reference proteome</keyword>
<sequence>MGKVVAVEYVTLDGVFEEPSWSAPYFDEELSAWQDRNLREADAMLLGRRTYEGLRTASMLKYVATTTLTTLEGNAVVFPGDLAGLGNLLITGSATLVNHLTRHNLIDEYRLMVCPVVLGEGRRLWAEGTRVALALKDSWTTATGVQVVTYVPA</sequence>
<dbReference type="InterPro" id="IPR050765">
    <property type="entry name" value="Riboflavin_Biosynth_HTPR"/>
</dbReference>
<evidence type="ECO:0000313" key="3">
    <source>
        <dbReference type="Proteomes" id="UP000629619"/>
    </source>
</evidence>
<dbReference type="GO" id="GO:0009231">
    <property type="term" value="P:riboflavin biosynthetic process"/>
    <property type="evidence" value="ECO:0007669"/>
    <property type="project" value="InterPro"/>
</dbReference>
<evidence type="ECO:0000259" key="1">
    <source>
        <dbReference type="Pfam" id="PF01872"/>
    </source>
</evidence>
<accession>A0A919N4V4</accession>
<dbReference type="SUPFAM" id="SSF53597">
    <property type="entry name" value="Dihydrofolate reductase-like"/>
    <property type="match status" value="1"/>
</dbReference>
<reference evidence="2" key="1">
    <citation type="submission" date="2021-01" db="EMBL/GenBank/DDBJ databases">
        <title>Whole genome shotgun sequence of Actinoplanes siamensis NBRC 109076.</title>
        <authorList>
            <person name="Komaki H."/>
            <person name="Tamura T."/>
        </authorList>
    </citation>
    <scope>NUCLEOTIDE SEQUENCE</scope>
    <source>
        <strain evidence="2">NBRC 109076</strain>
    </source>
</reference>
<dbReference type="AlphaFoldDB" id="A0A919N4V4"/>
<dbReference type="Gene3D" id="3.40.430.10">
    <property type="entry name" value="Dihydrofolate Reductase, subunit A"/>
    <property type="match status" value="1"/>
</dbReference>
<comment type="caution">
    <text evidence="2">The sequence shown here is derived from an EMBL/GenBank/DDBJ whole genome shotgun (WGS) entry which is preliminary data.</text>
</comment>
<proteinExistence type="predicted"/>
<dbReference type="Pfam" id="PF01872">
    <property type="entry name" value="RibD_C"/>
    <property type="match status" value="1"/>
</dbReference>
<dbReference type="InterPro" id="IPR002734">
    <property type="entry name" value="RibDG_C"/>
</dbReference>
<dbReference type="PANTHER" id="PTHR38011">
    <property type="entry name" value="DIHYDROFOLATE REDUCTASE FAMILY PROTEIN (AFU_ORTHOLOGUE AFUA_8G06820)"/>
    <property type="match status" value="1"/>
</dbReference>
<dbReference type="EMBL" id="BOMW01000019">
    <property type="protein sequence ID" value="GIF04413.1"/>
    <property type="molecule type" value="Genomic_DNA"/>
</dbReference>